<dbReference type="AlphaFoldDB" id="A0A9W6YVW9"/>
<evidence type="ECO:0000313" key="1">
    <source>
        <dbReference type="EMBL" id="GMG21544.1"/>
    </source>
</evidence>
<dbReference type="EMBL" id="BSXU01000699">
    <property type="protein sequence ID" value="GMG21544.1"/>
    <property type="molecule type" value="Genomic_DNA"/>
</dbReference>
<sequence length="127" mass="14548">MILPVHSHQFKQKTSESRFQIESCGQCVKLRTFGFFENFEECIRRSITTIKHFPKTPINQSAIVMTRHSTRSNTKKATTPSIEIVTPAAEVVTTSAGSTSKRRRIASRLHQITNLKLRMLIFNPNHH</sequence>
<dbReference type="Proteomes" id="UP001165063">
    <property type="component" value="Unassembled WGS sequence"/>
</dbReference>
<keyword evidence="2" id="KW-1185">Reference proteome</keyword>
<comment type="caution">
    <text evidence="1">The sequence shown here is derived from an EMBL/GenBank/DDBJ whole genome shotgun (WGS) entry which is preliminary data.</text>
</comment>
<protein>
    <submittedName>
        <fullName evidence="1">Unnamed protein product</fullName>
    </submittedName>
</protein>
<gene>
    <name evidence="1" type="ORF">Amon01_000207300</name>
</gene>
<accession>A0A9W6YVW9</accession>
<organism evidence="1 2">
    <name type="scientific">Ambrosiozyma monospora</name>
    <name type="common">Yeast</name>
    <name type="synonym">Endomycopsis monosporus</name>
    <dbReference type="NCBI Taxonomy" id="43982"/>
    <lineage>
        <taxon>Eukaryota</taxon>
        <taxon>Fungi</taxon>
        <taxon>Dikarya</taxon>
        <taxon>Ascomycota</taxon>
        <taxon>Saccharomycotina</taxon>
        <taxon>Pichiomycetes</taxon>
        <taxon>Pichiales</taxon>
        <taxon>Pichiaceae</taxon>
        <taxon>Ambrosiozyma</taxon>
    </lineage>
</organism>
<evidence type="ECO:0000313" key="2">
    <source>
        <dbReference type="Proteomes" id="UP001165063"/>
    </source>
</evidence>
<name>A0A9W6YVW9_AMBMO</name>
<reference evidence="1" key="1">
    <citation type="submission" date="2023-04" db="EMBL/GenBank/DDBJ databases">
        <title>Ambrosiozyma monospora NBRC 1965.</title>
        <authorList>
            <person name="Ichikawa N."/>
            <person name="Sato H."/>
            <person name="Tonouchi N."/>
        </authorList>
    </citation>
    <scope>NUCLEOTIDE SEQUENCE</scope>
    <source>
        <strain evidence="1">NBRC 1965</strain>
    </source>
</reference>
<proteinExistence type="predicted"/>